<sequence>MNQFVENKTENAYQFWHALSHPNEWRTQQPLRIVKGDGLYVWDDKGHKMLDGFAGLWCVNVGHNRVEVKDAIKKQMDEISYYQLFAGVSHPRAEELSNKLIQMTAQEDMAKVIYGSGGSDAVETAIKIARQYWVLKDQPQRTRIISLKNAYHGVNLGGTSLNGMPAFKMNYGPLLEQCHQVDSPWSYRNPWNCEDPEQLAQLVLDQLETDILYYGADSVAAFIAEPVQGAGGIIVPPASFWPKLRLLCDKYELLLIADEVITGFGRSGHMFGCRGWGVKPDIMVLAKGLTSGYVPLSATLLNKKIEQAFHDNNDHKGLFMHGYTYGGHPLGCAAALAVLDIVERENLPENAAQMGTYLLNELKKLEAQYSLIGEVRGKGLMIALDLVKDKQSREPIDADSQIAAKLTEQCRAAGAVIRPIGTKLCLAPPLTIDREGCDVLINALKIAFDQVKA</sequence>
<dbReference type="InterPro" id="IPR015424">
    <property type="entry name" value="PyrdxlP-dep_Trfase"/>
</dbReference>
<evidence type="ECO:0000256" key="5">
    <source>
        <dbReference type="ARBA" id="ARBA00022898"/>
    </source>
</evidence>
<dbReference type="Gene3D" id="3.40.640.10">
    <property type="entry name" value="Type I PLP-dependent aspartate aminotransferase-like (Major domain)"/>
    <property type="match status" value="1"/>
</dbReference>
<evidence type="ECO:0000256" key="1">
    <source>
        <dbReference type="ARBA" id="ARBA00001933"/>
    </source>
</evidence>
<proteinExistence type="inferred from homology"/>
<dbReference type="GO" id="GO:0008483">
    <property type="term" value="F:transaminase activity"/>
    <property type="evidence" value="ECO:0007669"/>
    <property type="project" value="UniProtKB-KW"/>
</dbReference>
<comment type="caution">
    <text evidence="7">The sequence shown here is derived from an EMBL/GenBank/DDBJ whole genome shotgun (WGS) entry which is preliminary data.</text>
</comment>
<dbReference type="OrthoDB" id="9801052at2"/>
<dbReference type="Proteomes" id="UP000294963">
    <property type="component" value="Unassembled WGS sequence"/>
</dbReference>
<dbReference type="SUPFAM" id="SSF53383">
    <property type="entry name" value="PLP-dependent transferases"/>
    <property type="match status" value="1"/>
</dbReference>
<dbReference type="PANTHER" id="PTHR43094:SF1">
    <property type="entry name" value="AMINOTRANSFERASE CLASS-III"/>
    <property type="match status" value="1"/>
</dbReference>
<dbReference type="PANTHER" id="PTHR43094">
    <property type="entry name" value="AMINOTRANSFERASE"/>
    <property type="match status" value="1"/>
</dbReference>
<evidence type="ECO:0000313" key="8">
    <source>
        <dbReference type="Proteomes" id="UP000294963"/>
    </source>
</evidence>
<dbReference type="GO" id="GO:0030170">
    <property type="term" value="F:pyridoxal phosphate binding"/>
    <property type="evidence" value="ECO:0007669"/>
    <property type="project" value="InterPro"/>
</dbReference>
<name>A0A4R1Y1E2_ACICA</name>
<dbReference type="Gene3D" id="3.90.1150.10">
    <property type="entry name" value="Aspartate Aminotransferase, domain 1"/>
    <property type="match status" value="1"/>
</dbReference>
<keyword evidence="4 7" id="KW-0808">Transferase</keyword>
<evidence type="ECO:0000313" key="7">
    <source>
        <dbReference type="EMBL" id="TCM70937.1"/>
    </source>
</evidence>
<dbReference type="AlphaFoldDB" id="A0A4R1Y1E2"/>
<keyword evidence="5 6" id="KW-0663">Pyridoxal phosphate</keyword>
<evidence type="ECO:0000256" key="4">
    <source>
        <dbReference type="ARBA" id="ARBA00022679"/>
    </source>
</evidence>
<dbReference type="Pfam" id="PF00202">
    <property type="entry name" value="Aminotran_3"/>
    <property type="match status" value="1"/>
</dbReference>
<dbReference type="EMBL" id="SLVJ01000001">
    <property type="protein sequence ID" value="TCM70937.1"/>
    <property type="molecule type" value="Genomic_DNA"/>
</dbReference>
<comment type="cofactor">
    <cofactor evidence="1">
        <name>pyridoxal 5'-phosphate</name>
        <dbReference type="ChEBI" id="CHEBI:597326"/>
    </cofactor>
</comment>
<dbReference type="PIRSF" id="PIRSF000521">
    <property type="entry name" value="Transaminase_4ab_Lys_Orn"/>
    <property type="match status" value="1"/>
</dbReference>
<dbReference type="InterPro" id="IPR015421">
    <property type="entry name" value="PyrdxlP-dep_Trfase_major"/>
</dbReference>
<dbReference type="FunFam" id="3.40.640.10:FF:000014">
    <property type="entry name" value="Adenosylmethionine-8-amino-7-oxononanoate aminotransferase, probable"/>
    <property type="match status" value="1"/>
</dbReference>
<accession>A0A4R1Y1E2</accession>
<dbReference type="NCBIfam" id="NF005683">
    <property type="entry name" value="PRK07481.1"/>
    <property type="match status" value="1"/>
</dbReference>
<evidence type="ECO:0000256" key="3">
    <source>
        <dbReference type="ARBA" id="ARBA00022576"/>
    </source>
</evidence>
<keyword evidence="8" id="KW-1185">Reference proteome</keyword>
<reference evidence="7 8" key="1">
    <citation type="submission" date="2019-03" db="EMBL/GenBank/DDBJ databases">
        <title>Genomic analyses of the natural microbiome of Caenorhabditis elegans.</title>
        <authorList>
            <person name="Samuel B."/>
        </authorList>
    </citation>
    <scope>NUCLEOTIDE SEQUENCE [LARGE SCALE GENOMIC DNA]</scope>
    <source>
        <strain evidence="7 8">JUb89</strain>
    </source>
</reference>
<dbReference type="InterPro" id="IPR049704">
    <property type="entry name" value="Aminotrans_3_PPA_site"/>
</dbReference>
<evidence type="ECO:0000256" key="2">
    <source>
        <dbReference type="ARBA" id="ARBA00008954"/>
    </source>
</evidence>
<dbReference type="InterPro" id="IPR005814">
    <property type="entry name" value="Aminotrans_3"/>
</dbReference>
<protein>
    <submittedName>
        <fullName evidence="7">Adenosylmethionine-8-amino-7-oxononanoate aminotransferase</fullName>
    </submittedName>
</protein>
<dbReference type="InterPro" id="IPR015422">
    <property type="entry name" value="PyrdxlP-dep_Trfase_small"/>
</dbReference>
<dbReference type="CDD" id="cd00610">
    <property type="entry name" value="OAT_like"/>
    <property type="match status" value="1"/>
</dbReference>
<organism evidence="7 8">
    <name type="scientific">Acinetobacter calcoaceticus</name>
    <dbReference type="NCBI Taxonomy" id="471"/>
    <lineage>
        <taxon>Bacteria</taxon>
        <taxon>Pseudomonadati</taxon>
        <taxon>Pseudomonadota</taxon>
        <taxon>Gammaproteobacteria</taxon>
        <taxon>Moraxellales</taxon>
        <taxon>Moraxellaceae</taxon>
        <taxon>Acinetobacter</taxon>
        <taxon>Acinetobacter calcoaceticus/baumannii complex</taxon>
    </lineage>
</organism>
<evidence type="ECO:0000256" key="6">
    <source>
        <dbReference type="RuleBase" id="RU003560"/>
    </source>
</evidence>
<dbReference type="PROSITE" id="PS00600">
    <property type="entry name" value="AA_TRANSFER_CLASS_3"/>
    <property type="match status" value="1"/>
</dbReference>
<comment type="similarity">
    <text evidence="2 6">Belongs to the class-III pyridoxal-phosphate-dependent aminotransferase family.</text>
</comment>
<gene>
    <name evidence="7" type="ORF">EC844_101211</name>
</gene>
<keyword evidence="3 7" id="KW-0032">Aminotransferase</keyword>